<evidence type="ECO:0000256" key="9">
    <source>
        <dbReference type="PROSITE-ProRule" id="PRU10125"/>
    </source>
</evidence>
<dbReference type="InterPro" id="IPR018510">
    <property type="entry name" value="DAP_epimerase_AS"/>
</dbReference>
<feature type="binding site" evidence="8">
    <location>
        <position position="11"/>
    </location>
    <ligand>
        <name>substrate</name>
    </ligand>
</feature>
<dbReference type="PANTHER" id="PTHR31689:SF0">
    <property type="entry name" value="DIAMINOPIMELATE EPIMERASE"/>
    <property type="match status" value="1"/>
</dbReference>
<comment type="catalytic activity">
    <reaction evidence="7 8">
        <text>(2S,6S)-2,6-diaminopimelate = meso-2,6-diaminopimelate</text>
        <dbReference type="Rhea" id="RHEA:15393"/>
        <dbReference type="ChEBI" id="CHEBI:57609"/>
        <dbReference type="ChEBI" id="CHEBI:57791"/>
        <dbReference type="EC" id="5.1.1.7"/>
    </reaction>
</comment>
<dbReference type="GO" id="GO:0005829">
    <property type="term" value="C:cytosol"/>
    <property type="evidence" value="ECO:0007669"/>
    <property type="project" value="TreeGrafter"/>
</dbReference>
<dbReference type="EC" id="5.1.1.7" evidence="3 8"/>
<reference evidence="10 11" key="1">
    <citation type="submission" date="2018-07" db="EMBL/GenBank/DDBJ databases">
        <title>GABA Modulating Bacteria of the Human Gut Microbiota.</title>
        <authorList>
            <person name="Strandwitz P."/>
            <person name="Kim K.H."/>
            <person name="Terekhova D."/>
            <person name="Liu J.K."/>
            <person name="Sharma A."/>
            <person name="Levering J."/>
            <person name="Mcdonald D."/>
            <person name="Dietrich D."/>
            <person name="Ramadhar T.R."/>
            <person name="Lekbua A."/>
            <person name="Mroue N."/>
            <person name="Liston C."/>
            <person name="Stewart E.J."/>
            <person name="Dubin M.J."/>
            <person name="Zengler K."/>
            <person name="Knight R."/>
            <person name="Gilbert J.A."/>
            <person name="Clardy J."/>
            <person name="Lewis K."/>
        </authorList>
    </citation>
    <scope>NUCLEOTIDE SEQUENCE [LARGE SCALE GENOMIC DNA]</scope>
    <source>
        <strain evidence="10 11">KLE1738</strain>
    </source>
</reference>
<feature type="binding site" evidence="8">
    <location>
        <begin position="75"/>
        <end position="76"/>
    </location>
    <ligand>
        <name>substrate</name>
    </ligand>
</feature>
<feature type="binding site" evidence="8">
    <location>
        <begin position="214"/>
        <end position="215"/>
    </location>
    <ligand>
        <name>substrate</name>
    </ligand>
</feature>
<dbReference type="GeneID" id="97995532"/>
<dbReference type="InterPro" id="IPR001653">
    <property type="entry name" value="DAP_epimerase_DapF"/>
</dbReference>
<evidence type="ECO:0000256" key="7">
    <source>
        <dbReference type="ARBA" id="ARBA00051712"/>
    </source>
</evidence>
<feature type="site" description="Could be important to modulate the pK values of the two catalytic cysteine residues" evidence="8">
    <location>
        <position position="203"/>
    </location>
</feature>
<evidence type="ECO:0000256" key="3">
    <source>
        <dbReference type="ARBA" id="ARBA00013080"/>
    </source>
</evidence>
<dbReference type="GO" id="GO:0009089">
    <property type="term" value="P:lysine biosynthetic process via diaminopimelate"/>
    <property type="evidence" value="ECO:0007669"/>
    <property type="project" value="UniProtKB-UniRule"/>
</dbReference>
<comment type="subunit">
    <text evidence="8">Homodimer.</text>
</comment>
<comment type="similarity">
    <text evidence="2 8">Belongs to the diaminopimelate epimerase family.</text>
</comment>
<dbReference type="Pfam" id="PF01678">
    <property type="entry name" value="DAP_epimerase"/>
    <property type="match status" value="2"/>
</dbReference>
<feature type="active site" description="Proton donor" evidence="8">
    <location>
        <position position="74"/>
    </location>
</feature>
<keyword evidence="11" id="KW-1185">Reference proteome</keyword>
<evidence type="ECO:0000256" key="4">
    <source>
        <dbReference type="ARBA" id="ARBA00022605"/>
    </source>
</evidence>
<evidence type="ECO:0000256" key="1">
    <source>
        <dbReference type="ARBA" id="ARBA00005196"/>
    </source>
</evidence>
<feature type="active site" description="Proton acceptor" evidence="8">
    <location>
        <position position="213"/>
    </location>
</feature>
<dbReference type="PROSITE" id="PS01326">
    <property type="entry name" value="DAP_EPIMERASE"/>
    <property type="match status" value="1"/>
</dbReference>
<keyword evidence="5 8" id="KW-0457">Lysine biosynthesis</keyword>
<dbReference type="Proteomes" id="UP000260649">
    <property type="component" value="Unassembled WGS sequence"/>
</dbReference>
<dbReference type="EMBL" id="QQRQ01000010">
    <property type="protein sequence ID" value="RFT06421.1"/>
    <property type="molecule type" value="Genomic_DNA"/>
</dbReference>
<feature type="binding site" evidence="8">
    <location>
        <position position="185"/>
    </location>
    <ligand>
        <name>substrate</name>
    </ligand>
</feature>
<dbReference type="NCBIfam" id="TIGR00652">
    <property type="entry name" value="DapF"/>
    <property type="match status" value="1"/>
</dbReference>
<comment type="caution">
    <text evidence="10">The sequence shown here is derived from an EMBL/GenBank/DDBJ whole genome shotgun (WGS) entry which is preliminary data.</text>
</comment>
<dbReference type="HAMAP" id="MF_00197">
    <property type="entry name" value="DAP_epimerase"/>
    <property type="match status" value="1"/>
</dbReference>
<comment type="subcellular location">
    <subcellularLocation>
        <location evidence="8">Cytoplasm</location>
    </subcellularLocation>
</comment>
<dbReference type="PANTHER" id="PTHR31689">
    <property type="entry name" value="DIAMINOPIMELATE EPIMERASE, CHLOROPLASTIC"/>
    <property type="match status" value="1"/>
</dbReference>
<keyword evidence="6 8" id="KW-0413">Isomerase</keyword>
<dbReference type="UniPathway" id="UPA00034">
    <property type="reaction ID" value="UER00025"/>
</dbReference>
<evidence type="ECO:0000256" key="2">
    <source>
        <dbReference type="ARBA" id="ARBA00010219"/>
    </source>
</evidence>
<feature type="active site" evidence="9">
    <location>
        <position position="74"/>
    </location>
</feature>
<dbReference type="SUPFAM" id="SSF54506">
    <property type="entry name" value="Diaminopimelate epimerase-like"/>
    <property type="match status" value="2"/>
</dbReference>
<dbReference type="AlphaFoldDB" id="A0A3E2B359"/>
<keyword evidence="4 8" id="KW-0028">Amino-acid biosynthesis</keyword>
<gene>
    <name evidence="8 10" type="primary">dapF</name>
    <name evidence="10" type="ORF">DV520_07290</name>
</gene>
<dbReference type="GO" id="GO:0008837">
    <property type="term" value="F:diaminopimelate epimerase activity"/>
    <property type="evidence" value="ECO:0007669"/>
    <property type="project" value="UniProtKB-UniRule"/>
</dbReference>
<evidence type="ECO:0000313" key="11">
    <source>
        <dbReference type="Proteomes" id="UP000260649"/>
    </source>
</evidence>
<feature type="site" description="Could be important to modulate the pK values of the two catalytic cysteine residues" evidence="8">
    <location>
        <position position="151"/>
    </location>
</feature>
<accession>A0A3E2B359</accession>
<comment type="caution">
    <text evidence="8">Lacks conserved residue(s) required for the propagation of feature annotation.</text>
</comment>
<comment type="pathway">
    <text evidence="1 8">Amino-acid biosynthesis; L-lysine biosynthesis via DAP pathway; DL-2,6-diaminopimelate from LL-2,6-diaminopimelate: step 1/1.</text>
</comment>
<comment type="function">
    <text evidence="8">Catalyzes the stereoinversion of LL-2,6-diaminopimelate (L,L-DAP) to meso-diaminopimelate (meso-DAP), a precursor of L-lysine and an essential component of the bacterial peptidoglycan.</text>
</comment>
<evidence type="ECO:0000313" key="10">
    <source>
        <dbReference type="EMBL" id="RFT06421.1"/>
    </source>
</evidence>
<dbReference type="Gene3D" id="3.10.310.10">
    <property type="entry name" value="Diaminopimelate Epimerase, Chain A, domain 1"/>
    <property type="match status" value="2"/>
</dbReference>
<evidence type="ECO:0000256" key="8">
    <source>
        <dbReference type="HAMAP-Rule" id="MF_00197"/>
    </source>
</evidence>
<protein>
    <recommendedName>
        <fullName evidence="3 8">Diaminopimelate epimerase</fullName>
        <shortName evidence="8">DAP epimerase</shortName>
        <ecNumber evidence="3 8">5.1.1.7</ecNumber>
    </recommendedName>
    <alternativeName>
        <fullName evidence="8">PLP-independent amino acid racemase</fullName>
    </alternativeName>
</protein>
<dbReference type="OrthoDB" id="9805408at2"/>
<keyword evidence="8" id="KW-0963">Cytoplasm</keyword>
<name>A0A3E2B359_9FIRM</name>
<feature type="binding site" evidence="8">
    <location>
        <begin position="203"/>
        <end position="204"/>
    </location>
    <ligand>
        <name>substrate</name>
    </ligand>
</feature>
<evidence type="ECO:0000256" key="5">
    <source>
        <dbReference type="ARBA" id="ARBA00023154"/>
    </source>
</evidence>
<organism evidence="10 11">
    <name type="scientific">Evtepia gabavorous</name>
    <dbReference type="NCBI Taxonomy" id="2211183"/>
    <lineage>
        <taxon>Bacteria</taxon>
        <taxon>Bacillati</taxon>
        <taxon>Bacillota</taxon>
        <taxon>Clostridia</taxon>
        <taxon>Eubacteriales</taxon>
        <taxon>Evtepia</taxon>
    </lineage>
</organism>
<feature type="binding site" evidence="8">
    <location>
        <position position="65"/>
    </location>
    <ligand>
        <name>substrate</name>
    </ligand>
</feature>
<proteinExistence type="inferred from homology"/>
<evidence type="ECO:0000256" key="6">
    <source>
        <dbReference type="ARBA" id="ARBA00023235"/>
    </source>
</evidence>
<sequence>MQFWKMNGAGNDFIILNNLEERLPPSAFPLLARTLCTPHRSLGADGLMVVEQAQEGADFKMLFFNSDGSLGEMCGNGARCICRYGYETGLSGPTQTVETTAGLVTGTRIDRRQYRVQLNSPTVIRLHEAPVVEGKAWPCAYVELGSPGLPHAVVPYPGLADADPQALFQLGKAMRSHPAFPKGANVNFYEPTGPDQVLEKTFERGVEDFTLACGTGTGSVVAVLTLLGQVSGQGVQVSMAGGVLTIDVARTGDRITGLWLTGPTNLVAKGEVFDEELPPSFSPCG</sequence>
<dbReference type="RefSeq" id="WP_117142300.1">
    <property type="nucleotide sequence ID" value="NZ_CAKXKJ010000001.1"/>
</dbReference>